<evidence type="ECO:0000313" key="2">
    <source>
        <dbReference type="Proteomes" id="UP001596415"/>
    </source>
</evidence>
<dbReference type="InterPro" id="IPR029069">
    <property type="entry name" value="HotDog_dom_sf"/>
</dbReference>
<dbReference type="EMBL" id="JBHTBN010000004">
    <property type="protein sequence ID" value="MFC7357921.1"/>
    <property type="molecule type" value="Genomic_DNA"/>
</dbReference>
<reference evidence="2" key="1">
    <citation type="journal article" date="2019" name="Int. J. Syst. Evol. Microbiol.">
        <title>The Global Catalogue of Microorganisms (GCM) 10K type strain sequencing project: providing services to taxonomists for standard genome sequencing and annotation.</title>
        <authorList>
            <consortium name="The Broad Institute Genomics Platform"/>
            <consortium name="The Broad Institute Genome Sequencing Center for Infectious Disease"/>
            <person name="Wu L."/>
            <person name="Ma J."/>
        </authorList>
    </citation>
    <scope>NUCLEOTIDE SEQUENCE [LARGE SCALE GENOMIC DNA]</scope>
    <source>
        <strain evidence="2">CGMCC 1.16306</strain>
    </source>
</reference>
<gene>
    <name evidence="1" type="ORF">ACFQO1_09500</name>
</gene>
<sequence length="149" mass="16568">MKQKLPITDLAVIKQMLPHREPMLFVDSLISYSESSIVSQLTISASNIFVQNNQFQEAGLLENMAQTVALHTGYKAMFSEATPRIGYIGAIKKATFERLPSVGDDITTEAIITYNALDMTRVDVAVFLEKKRIARATMTTILKPETNEA</sequence>
<dbReference type="RefSeq" id="WP_380217793.1">
    <property type="nucleotide sequence ID" value="NZ_JBHTBN010000004.1"/>
</dbReference>
<dbReference type="Proteomes" id="UP001596415">
    <property type="component" value="Unassembled WGS sequence"/>
</dbReference>
<keyword evidence="2" id="KW-1185">Reference proteome</keyword>
<organism evidence="1 2">
    <name type="scientific">Jejudonia soesokkakensis</name>
    <dbReference type="NCBI Taxonomy" id="1323432"/>
    <lineage>
        <taxon>Bacteria</taxon>
        <taxon>Pseudomonadati</taxon>
        <taxon>Bacteroidota</taxon>
        <taxon>Flavobacteriia</taxon>
        <taxon>Flavobacteriales</taxon>
        <taxon>Flavobacteriaceae</taxon>
        <taxon>Jejudonia</taxon>
    </lineage>
</organism>
<dbReference type="InterPro" id="IPR016776">
    <property type="entry name" value="ApeP-like_dehydratase"/>
</dbReference>
<accession>A0ABW2MYX0</accession>
<proteinExistence type="predicted"/>
<protein>
    <recommendedName>
        <fullName evidence="3">3-hydroxymyristoyl/3-hydroxydecanoyl-(Acyl carrier protein) dehydratase</fullName>
    </recommendedName>
</protein>
<name>A0ABW2MYX0_9FLAO</name>
<dbReference type="Pfam" id="PF22817">
    <property type="entry name" value="ApeP-like"/>
    <property type="match status" value="1"/>
</dbReference>
<dbReference type="Gene3D" id="3.10.129.10">
    <property type="entry name" value="Hotdog Thioesterase"/>
    <property type="match status" value="1"/>
</dbReference>
<evidence type="ECO:0000313" key="1">
    <source>
        <dbReference type="EMBL" id="MFC7357921.1"/>
    </source>
</evidence>
<dbReference type="SUPFAM" id="SSF54637">
    <property type="entry name" value="Thioesterase/thiol ester dehydrase-isomerase"/>
    <property type="match status" value="1"/>
</dbReference>
<comment type="caution">
    <text evidence="1">The sequence shown here is derived from an EMBL/GenBank/DDBJ whole genome shotgun (WGS) entry which is preliminary data.</text>
</comment>
<evidence type="ECO:0008006" key="3">
    <source>
        <dbReference type="Google" id="ProtNLM"/>
    </source>
</evidence>